<evidence type="ECO:0000313" key="5">
    <source>
        <dbReference type="Proteomes" id="UP000243528"/>
    </source>
</evidence>
<feature type="domain" description="Phospholipid/glycerol acyltransferase" evidence="3">
    <location>
        <begin position="45"/>
        <end position="155"/>
    </location>
</feature>
<dbReference type="GO" id="GO:0003841">
    <property type="term" value="F:1-acylglycerol-3-phosphate O-acyltransferase activity"/>
    <property type="evidence" value="ECO:0007669"/>
    <property type="project" value="TreeGrafter"/>
</dbReference>
<dbReference type="SUPFAM" id="SSF69593">
    <property type="entry name" value="Glycerol-3-phosphate (1)-acyltransferase"/>
    <property type="match status" value="1"/>
</dbReference>
<dbReference type="InterPro" id="IPR002123">
    <property type="entry name" value="Plipid/glycerol_acylTrfase"/>
</dbReference>
<gene>
    <name evidence="4" type="ORF">CLV30_10728</name>
</gene>
<reference evidence="4 5" key="1">
    <citation type="submission" date="2018-03" db="EMBL/GenBank/DDBJ databases">
        <title>Genomic Encyclopedia of Archaeal and Bacterial Type Strains, Phase II (KMG-II): from individual species to whole genera.</title>
        <authorList>
            <person name="Goeker M."/>
        </authorList>
    </citation>
    <scope>NUCLEOTIDE SEQUENCE [LARGE SCALE GENOMIC DNA]</scope>
    <source>
        <strain evidence="4 5">DSM 45211</strain>
    </source>
</reference>
<evidence type="ECO:0000313" key="4">
    <source>
        <dbReference type="EMBL" id="PSL03549.1"/>
    </source>
</evidence>
<dbReference type="PANTHER" id="PTHR10434">
    <property type="entry name" value="1-ACYL-SN-GLYCEROL-3-PHOSPHATE ACYLTRANSFERASE"/>
    <property type="match status" value="1"/>
</dbReference>
<evidence type="ECO:0000256" key="1">
    <source>
        <dbReference type="ARBA" id="ARBA00022679"/>
    </source>
</evidence>
<organism evidence="4 5">
    <name type="scientific">Haloactinopolyspora alba</name>
    <dbReference type="NCBI Taxonomy" id="648780"/>
    <lineage>
        <taxon>Bacteria</taxon>
        <taxon>Bacillati</taxon>
        <taxon>Actinomycetota</taxon>
        <taxon>Actinomycetes</taxon>
        <taxon>Jiangellales</taxon>
        <taxon>Jiangellaceae</taxon>
        <taxon>Haloactinopolyspora</taxon>
    </lineage>
</organism>
<dbReference type="SMART" id="SM00563">
    <property type="entry name" value="PlsC"/>
    <property type="match status" value="1"/>
</dbReference>
<keyword evidence="5" id="KW-1185">Reference proteome</keyword>
<dbReference type="Proteomes" id="UP000243528">
    <property type="component" value="Unassembled WGS sequence"/>
</dbReference>
<dbReference type="Pfam" id="PF01553">
    <property type="entry name" value="Acyltransferase"/>
    <property type="match status" value="1"/>
</dbReference>
<dbReference type="EMBL" id="PYGE01000007">
    <property type="protein sequence ID" value="PSL03549.1"/>
    <property type="molecule type" value="Genomic_DNA"/>
</dbReference>
<accession>A0A2P8E273</accession>
<name>A0A2P8E273_9ACTN</name>
<evidence type="ECO:0000259" key="3">
    <source>
        <dbReference type="SMART" id="SM00563"/>
    </source>
</evidence>
<dbReference type="CDD" id="cd07989">
    <property type="entry name" value="LPLAT_AGPAT-like"/>
    <property type="match status" value="1"/>
</dbReference>
<keyword evidence="1 4" id="KW-0808">Transferase</keyword>
<dbReference type="GO" id="GO:0005886">
    <property type="term" value="C:plasma membrane"/>
    <property type="evidence" value="ECO:0007669"/>
    <property type="project" value="TreeGrafter"/>
</dbReference>
<proteinExistence type="predicted"/>
<evidence type="ECO:0000256" key="2">
    <source>
        <dbReference type="ARBA" id="ARBA00023315"/>
    </source>
</evidence>
<protein>
    <submittedName>
        <fullName evidence="4">1-acyl-sn-glycerol-3-phosphate acyltransferase</fullName>
    </submittedName>
</protein>
<comment type="caution">
    <text evidence="4">The sequence shown here is derived from an EMBL/GenBank/DDBJ whole genome shotgun (WGS) entry which is preliminary data.</text>
</comment>
<sequence>MNSEPVTLPTRRGAAAGRWIATGLLRTLWSVRVDGADHVPAHGPVILAPNHAGFIDAPLLMATSPRPVHTLAKRELFRGPMGWLLRGVGQIPLDRDDPGRGLLKAGVGVLDDGRVLVVFPEGTRGSGDFSELRTGLAWFALRSGAPVVPVVFSGTSSRGRTLGGMPGLRSRLDVVFGPPVHLPSGGRTRAALDAATDQLREALVAHRQAVADTRPEEPT</sequence>
<dbReference type="PANTHER" id="PTHR10434:SF11">
    <property type="entry name" value="1-ACYL-SN-GLYCEROL-3-PHOSPHATE ACYLTRANSFERASE"/>
    <property type="match status" value="1"/>
</dbReference>
<dbReference type="GO" id="GO:0006654">
    <property type="term" value="P:phosphatidic acid biosynthetic process"/>
    <property type="evidence" value="ECO:0007669"/>
    <property type="project" value="TreeGrafter"/>
</dbReference>
<keyword evidence="2 4" id="KW-0012">Acyltransferase</keyword>
<dbReference type="AlphaFoldDB" id="A0A2P8E273"/>